<evidence type="ECO:0000313" key="9">
    <source>
        <dbReference type="Proteomes" id="UP000382577"/>
    </source>
</evidence>
<dbReference type="InterPro" id="IPR011701">
    <property type="entry name" value="MFS"/>
</dbReference>
<evidence type="ECO:0000256" key="4">
    <source>
        <dbReference type="ARBA" id="ARBA00022989"/>
    </source>
</evidence>
<dbReference type="InterPro" id="IPR020846">
    <property type="entry name" value="MFS_dom"/>
</dbReference>
<dbReference type="EMBL" id="CABPRW010000010">
    <property type="protein sequence ID" value="VVE38156.1"/>
    <property type="molecule type" value="Genomic_DNA"/>
</dbReference>
<keyword evidence="4 6" id="KW-1133">Transmembrane helix</keyword>
<reference evidence="8 9" key="1">
    <citation type="submission" date="2019-08" db="EMBL/GenBank/DDBJ databases">
        <authorList>
            <person name="Peeters C."/>
        </authorList>
    </citation>
    <scope>NUCLEOTIDE SEQUENCE [LARGE SCALE GENOMIC DNA]</scope>
    <source>
        <strain evidence="8 9">LMG 31113</strain>
    </source>
</reference>
<evidence type="ECO:0000313" key="8">
    <source>
        <dbReference type="EMBL" id="VVE38156.1"/>
    </source>
</evidence>
<evidence type="ECO:0000256" key="3">
    <source>
        <dbReference type="ARBA" id="ARBA00022692"/>
    </source>
</evidence>
<evidence type="ECO:0000259" key="7">
    <source>
        <dbReference type="PROSITE" id="PS50850"/>
    </source>
</evidence>
<dbReference type="InterPro" id="IPR036259">
    <property type="entry name" value="MFS_trans_sf"/>
</dbReference>
<feature type="transmembrane region" description="Helical" evidence="6">
    <location>
        <begin position="239"/>
        <end position="261"/>
    </location>
</feature>
<feature type="domain" description="Major facilitator superfamily (MFS) profile" evidence="7">
    <location>
        <begin position="16"/>
        <end position="431"/>
    </location>
</feature>
<dbReference type="PANTHER" id="PTHR23505:SF79">
    <property type="entry name" value="PROTEIN SPINSTER"/>
    <property type="match status" value="1"/>
</dbReference>
<evidence type="ECO:0000256" key="1">
    <source>
        <dbReference type="ARBA" id="ARBA00004141"/>
    </source>
</evidence>
<dbReference type="Pfam" id="PF07690">
    <property type="entry name" value="MFS_1"/>
    <property type="match status" value="1"/>
</dbReference>
<feature type="transmembrane region" description="Helical" evidence="6">
    <location>
        <begin position="305"/>
        <end position="326"/>
    </location>
</feature>
<gene>
    <name evidence="8" type="ORF">PFI31113_03974</name>
</gene>
<feature type="transmembrane region" description="Helical" evidence="6">
    <location>
        <begin position="401"/>
        <end position="424"/>
    </location>
</feature>
<dbReference type="GO" id="GO:0016020">
    <property type="term" value="C:membrane"/>
    <property type="evidence" value="ECO:0007669"/>
    <property type="project" value="UniProtKB-SubCell"/>
</dbReference>
<keyword evidence="5 6" id="KW-0472">Membrane</keyword>
<feature type="transmembrane region" description="Helical" evidence="6">
    <location>
        <begin position="82"/>
        <end position="101"/>
    </location>
</feature>
<dbReference type="AlphaFoldDB" id="A0A5E4XPD7"/>
<comment type="subcellular location">
    <subcellularLocation>
        <location evidence="1">Membrane</location>
        <topology evidence="1">Multi-pass membrane protein</topology>
    </subcellularLocation>
</comment>
<feature type="transmembrane region" description="Helical" evidence="6">
    <location>
        <begin position="332"/>
        <end position="355"/>
    </location>
</feature>
<dbReference type="Proteomes" id="UP000382577">
    <property type="component" value="Unassembled WGS sequence"/>
</dbReference>
<dbReference type="OrthoDB" id="6057322at2"/>
<name>A0A5E4XPD7_9BURK</name>
<dbReference type="InterPro" id="IPR044770">
    <property type="entry name" value="MFS_spinster-like"/>
</dbReference>
<keyword evidence="2" id="KW-0813">Transport</keyword>
<dbReference type="PANTHER" id="PTHR23505">
    <property type="entry name" value="SPINSTER"/>
    <property type="match status" value="1"/>
</dbReference>
<evidence type="ECO:0000256" key="6">
    <source>
        <dbReference type="SAM" id="Phobius"/>
    </source>
</evidence>
<evidence type="ECO:0000256" key="5">
    <source>
        <dbReference type="ARBA" id="ARBA00023136"/>
    </source>
</evidence>
<protein>
    <submittedName>
        <fullName evidence="8">Major facilitator transporter</fullName>
    </submittedName>
</protein>
<organism evidence="8 9">
    <name type="scientific">Pandoraea fibrosis</name>
    <dbReference type="NCBI Taxonomy" id="1891094"/>
    <lineage>
        <taxon>Bacteria</taxon>
        <taxon>Pseudomonadati</taxon>
        <taxon>Pseudomonadota</taxon>
        <taxon>Betaproteobacteria</taxon>
        <taxon>Burkholderiales</taxon>
        <taxon>Burkholderiaceae</taxon>
        <taxon>Pandoraea</taxon>
    </lineage>
</organism>
<proteinExistence type="predicted"/>
<keyword evidence="3 6" id="KW-0812">Transmembrane</keyword>
<dbReference type="RefSeq" id="WP_150600613.1">
    <property type="nucleotide sequence ID" value="NZ_CABPRW010000010.1"/>
</dbReference>
<feature type="transmembrane region" description="Helical" evidence="6">
    <location>
        <begin position="362"/>
        <end position="381"/>
    </location>
</feature>
<feature type="transmembrane region" description="Helical" evidence="6">
    <location>
        <begin position="273"/>
        <end position="293"/>
    </location>
</feature>
<sequence length="447" mass="47115">MQAYRKASPSLAQWGLVATLTLMTMLAQIDKNILVLMVVPIQRDFGVSDVQISFLIGAAFAVANIVVGLPAGWLADRFDRRLIIAAGVLVWSLAVAANAAATTFAVLVAARVIVGGAEALIPPSSYSLIRDGVEESRRARALSVYTMALILGTGLSLVLGGPMMSAIQSSGMKSIPLLGDVSAWQMTLFLIGLVGVPMSLMIFLSKDPGRQRDGAVDQRRGAHGITAYLWTHRAIFGPLFLFVVANAVITFGLAAWLPTVIVRRFHLGMKEIGLIQGSVLLVMGPIGLWLAGLAMERKGSALTGVARVGMVTSVAVAALTVTLALTETLLTFWVIDALVVLFSWTFMSVTSTIVARVVPTRSVGIVMAMVLVLNGLLGQGLSPTLIALVGRHLFDGNATSLPNAMAVVFVVAGVVALVASMALYRNLSRLSRSEDAVTPVATQVSAP</sequence>
<evidence type="ECO:0000256" key="2">
    <source>
        <dbReference type="ARBA" id="ARBA00022448"/>
    </source>
</evidence>
<feature type="transmembrane region" description="Helical" evidence="6">
    <location>
        <begin position="51"/>
        <end position="75"/>
    </location>
</feature>
<dbReference type="GO" id="GO:0022857">
    <property type="term" value="F:transmembrane transporter activity"/>
    <property type="evidence" value="ECO:0007669"/>
    <property type="project" value="InterPro"/>
</dbReference>
<dbReference type="PROSITE" id="PS50850">
    <property type="entry name" value="MFS"/>
    <property type="match status" value="1"/>
</dbReference>
<feature type="transmembrane region" description="Helical" evidence="6">
    <location>
        <begin position="183"/>
        <end position="204"/>
    </location>
</feature>
<dbReference type="SUPFAM" id="SSF103473">
    <property type="entry name" value="MFS general substrate transporter"/>
    <property type="match status" value="1"/>
</dbReference>
<accession>A0A5E4XPD7</accession>
<feature type="transmembrane region" description="Helical" evidence="6">
    <location>
        <begin position="107"/>
        <end position="129"/>
    </location>
</feature>
<feature type="transmembrane region" description="Helical" evidence="6">
    <location>
        <begin position="141"/>
        <end position="163"/>
    </location>
</feature>
<dbReference type="Gene3D" id="1.20.1250.20">
    <property type="entry name" value="MFS general substrate transporter like domains"/>
    <property type="match status" value="1"/>
</dbReference>